<dbReference type="Proteomes" id="UP000503096">
    <property type="component" value="Chromosome"/>
</dbReference>
<keyword evidence="4" id="KW-1185">Reference proteome</keyword>
<feature type="chain" id="PRO_5027074209" description="DUF4440 domain-containing protein" evidence="1">
    <location>
        <begin position="21"/>
        <end position="143"/>
    </location>
</feature>
<dbReference type="Gene3D" id="3.10.450.50">
    <property type="match status" value="1"/>
</dbReference>
<reference evidence="3 4" key="1">
    <citation type="submission" date="2020-04" db="EMBL/GenBank/DDBJ databases">
        <title>Usitatibacter rugosus gen. nov., sp. nov. and Usitatibacter palustris sp. nov., novel members of Usitatibacteraceae fam. nov. within the order Nitrosomonadales isolated from soil.</title>
        <authorList>
            <person name="Huber K.J."/>
            <person name="Neumann-Schaal M."/>
            <person name="Geppert A."/>
            <person name="Luckner M."/>
            <person name="Wanner G."/>
            <person name="Overmann J."/>
        </authorList>
    </citation>
    <scope>NUCLEOTIDE SEQUENCE [LARGE SCALE GENOMIC DNA]</scope>
    <source>
        <strain evidence="3 4">Swamp67</strain>
    </source>
</reference>
<dbReference type="AlphaFoldDB" id="A0A6M4HA51"/>
<gene>
    <name evidence="3" type="ORF">DSM104440_01742</name>
</gene>
<evidence type="ECO:0000313" key="4">
    <source>
        <dbReference type="Proteomes" id="UP000503096"/>
    </source>
</evidence>
<sequence length="143" mass="15112">MKKSLAALVLAVTIAGSAAAQSPDAASVVSASEALVKAMMSPDRAALEKLLWPELSYGHSGGAVDTQATLIDGLVNKKSILANVQLTNATTTMVGNDLAVTRGRMSLDVMTTGTAQKVEFNLLMVWQKRAGEWRLLVRQASKL</sequence>
<evidence type="ECO:0000259" key="2">
    <source>
        <dbReference type="Pfam" id="PF14534"/>
    </source>
</evidence>
<dbReference type="InterPro" id="IPR027843">
    <property type="entry name" value="DUF4440"/>
</dbReference>
<protein>
    <recommendedName>
        <fullName evidence="2">DUF4440 domain-containing protein</fullName>
    </recommendedName>
</protein>
<feature type="signal peptide" evidence="1">
    <location>
        <begin position="1"/>
        <end position="20"/>
    </location>
</feature>
<dbReference type="RefSeq" id="WP_171161759.1">
    <property type="nucleotide sequence ID" value="NZ_CP053073.1"/>
</dbReference>
<accession>A0A6M4HA51</accession>
<name>A0A6M4HA51_9PROT</name>
<keyword evidence="1" id="KW-0732">Signal</keyword>
<organism evidence="3 4">
    <name type="scientific">Usitatibacter palustris</name>
    <dbReference type="NCBI Taxonomy" id="2732487"/>
    <lineage>
        <taxon>Bacteria</taxon>
        <taxon>Pseudomonadati</taxon>
        <taxon>Pseudomonadota</taxon>
        <taxon>Betaproteobacteria</taxon>
        <taxon>Nitrosomonadales</taxon>
        <taxon>Usitatibacteraceae</taxon>
        <taxon>Usitatibacter</taxon>
    </lineage>
</organism>
<feature type="domain" description="DUF4440" evidence="2">
    <location>
        <begin position="30"/>
        <end position="135"/>
    </location>
</feature>
<dbReference type="InterPro" id="IPR032710">
    <property type="entry name" value="NTF2-like_dom_sf"/>
</dbReference>
<evidence type="ECO:0000256" key="1">
    <source>
        <dbReference type="SAM" id="SignalP"/>
    </source>
</evidence>
<dbReference type="KEGG" id="upl:DSM104440_01742"/>
<dbReference type="SUPFAM" id="SSF54427">
    <property type="entry name" value="NTF2-like"/>
    <property type="match status" value="1"/>
</dbReference>
<evidence type="ECO:0000313" key="3">
    <source>
        <dbReference type="EMBL" id="QJR14927.1"/>
    </source>
</evidence>
<dbReference type="Pfam" id="PF14534">
    <property type="entry name" value="DUF4440"/>
    <property type="match status" value="1"/>
</dbReference>
<dbReference type="EMBL" id="CP053073">
    <property type="protein sequence ID" value="QJR14927.1"/>
    <property type="molecule type" value="Genomic_DNA"/>
</dbReference>
<proteinExistence type="predicted"/>
<dbReference type="InParanoid" id="A0A6M4HA51"/>